<gene>
    <name evidence="2" type="ORF">GCM10012284_24240</name>
</gene>
<dbReference type="RefSeq" id="WP_189079267.1">
    <property type="nucleotide sequence ID" value="NZ_BMMX01000008.1"/>
</dbReference>
<feature type="region of interest" description="Disordered" evidence="1">
    <location>
        <begin position="1"/>
        <end position="58"/>
    </location>
</feature>
<comment type="caution">
    <text evidence="2">The sequence shown here is derived from an EMBL/GenBank/DDBJ whole genome shotgun (WGS) entry which is preliminary data.</text>
</comment>
<organism evidence="2 3">
    <name type="scientific">Mangrovihabitans endophyticus</name>
    <dbReference type="NCBI Taxonomy" id="1751298"/>
    <lineage>
        <taxon>Bacteria</taxon>
        <taxon>Bacillati</taxon>
        <taxon>Actinomycetota</taxon>
        <taxon>Actinomycetes</taxon>
        <taxon>Micromonosporales</taxon>
        <taxon>Micromonosporaceae</taxon>
        <taxon>Mangrovihabitans</taxon>
    </lineage>
</organism>
<name>A0A8J3FN65_9ACTN</name>
<feature type="compositionally biased region" description="Pro residues" evidence="1">
    <location>
        <begin position="46"/>
        <end position="56"/>
    </location>
</feature>
<reference evidence="2" key="1">
    <citation type="journal article" date="2014" name="Int. J. Syst. Evol. Microbiol.">
        <title>Complete genome sequence of Corynebacterium casei LMG S-19264T (=DSM 44701T), isolated from a smear-ripened cheese.</title>
        <authorList>
            <consortium name="US DOE Joint Genome Institute (JGI-PGF)"/>
            <person name="Walter F."/>
            <person name="Albersmeier A."/>
            <person name="Kalinowski J."/>
            <person name="Ruckert C."/>
        </authorList>
    </citation>
    <scope>NUCLEOTIDE SEQUENCE</scope>
    <source>
        <strain evidence="2">CGMCC 4.7299</strain>
    </source>
</reference>
<dbReference type="EMBL" id="BMMX01000008">
    <property type="protein sequence ID" value="GGK89417.1"/>
    <property type="molecule type" value="Genomic_DNA"/>
</dbReference>
<evidence type="ECO:0000256" key="1">
    <source>
        <dbReference type="SAM" id="MobiDB-lite"/>
    </source>
</evidence>
<dbReference type="Proteomes" id="UP000656042">
    <property type="component" value="Unassembled WGS sequence"/>
</dbReference>
<proteinExistence type="predicted"/>
<evidence type="ECO:0000313" key="3">
    <source>
        <dbReference type="Proteomes" id="UP000656042"/>
    </source>
</evidence>
<evidence type="ECO:0000313" key="2">
    <source>
        <dbReference type="EMBL" id="GGK89417.1"/>
    </source>
</evidence>
<accession>A0A8J3FN65</accession>
<protein>
    <submittedName>
        <fullName evidence="2">Uncharacterized protein</fullName>
    </submittedName>
</protein>
<feature type="compositionally biased region" description="Basic and acidic residues" evidence="1">
    <location>
        <begin position="1"/>
        <end position="25"/>
    </location>
</feature>
<dbReference type="AlphaFoldDB" id="A0A8J3FN65"/>
<keyword evidence="3" id="KW-1185">Reference proteome</keyword>
<reference evidence="2" key="2">
    <citation type="submission" date="2020-09" db="EMBL/GenBank/DDBJ databases">
        <authorList>
            <person name="Sun Q."/>
            <person name="Zhou Y."/>
        </authorList>
    </citation>
    <scope>NUCLEOTIDE SEQUENCE</scope>
    <source>
        <strain evidence="2">CGMCC 4.7299</strain>
    </source>
</reference>
<sequence>MTARPRPDRVRPHPHVADDDVPADHRGRRRCTTCGLMSQAGDPRHPITPLPPPPPRFDPELVAAAAEREAAILGERDD</sequence>